<dbReference type="Proteomes" id="UP000093514">
    <property type="component" value="Unassembled WGS sequence"/>
</dbReference>
<dbReference type="SUPFAM" id="SSF52768">
    <property type="entry name" value="Arginase/deacetylase"/>
    <property type="match status" value="1"/>
</dbReference>
<dbReference type="InterPro" id="IPR023696">
    <property type="entry name" value="Ureohydrolase_dom_sf"/>
</dbReference>
<gene>
    <name evidence="3" type="ORF">U472_11165</name>
</gene>
<proteinExistence type="inferred from homology"/>
<dbReference type="EMBL" id="LWDV01000009">
    <property type="protein sequence ID" value="OCL26543.1"/>
    <property type="molecule type" value="Genomic_DNA"/>
</dbReference>
<sequence length="443" mass="49650">MRINAKKKLGLIFFPAFDWAISPTHPEREERLLYTKDQILEEGILDIGGIREYNPIIASKEDVERTHICVPDIDNIVTMPHLISAGGAIKAGELVMEGEVDKAFAIIRPPGHHAFQVVHGARGFCTINNEAIMVEHLRQRYGSDLKIAFVDTDAHHADGTQNIYYNDPNVLHISLHQDGRTLYPGTGFVDDLGGPGAYGRTINLPLPPNTTDEGLLYSLDNLILPILDDFKPDLVINAAGQDNHYSDPLTNMSISAQGYAELNAKLDPDLAILQGGYSIEAALPYVNVGIILAMAGLDYSQIKEPDYHPSIKKQSPKITDTIKKDVEKLLKAWENKDKVDIQKKFNSKDYYTTKRNIYYDTANITENQEVKIKICADCAGLMIIDSVARPSSHGKIRAIIIPHNLCEDCCNLGYQEYQRAKDRSQFKIVYLQDKRKDELLSFK</sequence>
<evidence type="ECO:0000256" key="1">
    <source>
        <dbReference type="ARBA" id="ARBA00005947"/>
    </source>
</evidence>
<dbReference type="AlphaFoldDB" id="A0A1C0A8F6"/>
<dbReference type="PRINTS" id="PR01270">
    <property type="entry name" value="HDASUPER"/>
</dbReference>
<dbReference type="InterPro" id="IPR023801">
    <property type="entry name" value="His_deacetylse_dom"/>
</dbReference>
<evidence type="ECO:0000313" key="4">
    <source>
        <dbReference type="Proteomes" id="UP000093514"/>
    </source>
</evidence>
<comment type="similarity">
    <text evidence="1">Belongs to the histone deacetylase family.</text>
</comment>
<reference evidence="3 4" key="2">
    <citation type="submission" date="2016-08" db="EMBL/GenBank/DDBJ databases">
        <title>Orenia metallireducens sp. nov. strain Z6, a Novel Metal-reducing Firmicute from the Deep Subsurface.</title>
        <authorList>
            <person name="Maxim B.I."/>
            <person name="Kenneth K."/>
            <person name="Flynn T.M."/>
            <person name="Oloughlin E.J."/>
            <person name="Locke R.A."/>
            <person name="Weber J.R."/>
            <person name="Egan S.M."/>
            <person name="Mackie R.I."/>
            <person name="Cann I.K."/>
        </authorList>
    </citation>
    <scope>NUCLEOTIDE SEQUENCE [LARGE SCALE GENOMIC DNA]</scope>
    <source>
        <strain evidence="3 4">Z6</strain>
    </source>
</reference>
<dbReference type="InterPro" id="IPR000286">
    <property type="entry name" value="HDACs"/>
</dbReference>
<protein>
    <submittedName>
        <fullName evidence="3">Histone deacetylase</fullName>
    </submittedName>
</protein>
<evidence type="ECO:0000259" key="2">
    <source>
        <dbReference type="Pfam" id="PF00850"/>
    </source>
</evidence>
<keyword evidence="4" id="KW-1185">Reference proteome</keyword>
<reference evidence="4" key="1">
    <citation type="submission" date="2016-07" db="EMBL/GenBank/DDBJ databases">
        <authorList>
            <person name="Florea S."/>
            <person name="Webb J.S."/>
            <person name="Jaromczyk J."/>
            <person name="Schardl C.L."/>
        </authorList>
    </citation>
    <scope>NUCLEOTIDE SEQUENCE [LARGE SCALE GENOMIC DNA]</scope>
    <source>
        <strain evidence="4">Z6</strain>
    </source>
</reference>
<dbReference type="Gene3D" id="3.40.800.20">
    <property type="entry name" value="Histone deacetylase domain"/>
    <property type="match status" value="1"/>
</dbReference>
<dbReference type="PANTHER" id="PTHR10625">
    <property type="entry name" value="HISTONE DEACETYLASE HDAC1-RELATED"/>
    <property type="match status" value="1"/>
</dbReference>
<feature type="domain" description="Histone deacetylase" evidence="2">
    <location>
        <begin position="83"/>
        <end position="281"/>
    </location>
</feature>
<dbReference type="InterPro" id="IPR037138">
    <property type="entry name" value="His_deacetylse_dom_sf"/>
</dbReference>
<dbReference type="Pfam" id="PF00850">
    <property type="entry name" value="Hist_deacetyl"/>
    <property type="match status" value="1"/>
</dbReference>
<organism evidence="3 4">
    <name type="scientific">Orenia metallireducens</name>
    <dbReference type="NCBI Taxonomy" id="1413210"/>
    <lineage>
        <taxon>Bacteria</taxon>
        <taxon>Bacillati</taxon>
        <taxon>Bacillota</taxon>
        <taxon>Clostridia</taxon>
        <taxon>Halanaerobiales</taxon>
        <taxon>Halobacteroidaceae</taxon>
        <taxon>Orenia</taxon>
    </lineage>
</organism>
<dbReference type="GO" id="GO:0004407">
    <property type="term" value="F:histone deacetylase activity"/>
    <property type="evidence" value="ECO:0007669"/>
    <property type="project" value="TreeGrafter"/>
</dbReference>
<evidence type="ECO:0000313" key="3">
    <source>
        <dbReference type="EMBL" id="OCL26543.1"/>
    </source>
</evidence>
<accession>A0A1C0A8F6</accession>
<dbReference type="PANTHER" id="PTHR10625:SF10">
    <property type="entry name" value="HISTONE DEACETYLASE HDAC1"/>
    <property type="match status" value="1"/>
</dbReference>
<dbReference type="OrthoDB" id="9808367at2"/>
<dbReference type="CDD" id="cd09992">
    <property type="entry name" value="HDAC_classII"/>
    <property type="match status" value="1"/>
</dbReference>
<dbReference type="GO" id="GO:0040029">
    <property type="term" value="P:epigenetic regulation of gene expression"/>
    <property type="evidence" value="ECO:0007669"/>
    <property type="project" value="TreeGrafter"/>
</dbReference>
<name>A0A1C0A8F6_9FIRM</name>
<dbReference type="RefSeq" id="WP_068718479.1">
    <property type="nucleotide sequence ID" value="NZ_LWDV01000009.1"/>
</dbReference>
<comment type="caution">
    <text evidence="3">The sequence shown here is derived from an EMBL/GenBank/DDBJ whole genome shotgun (WGS) entry which is preliminary data.</text>
</comment>